<keyword evidence="3" id="KW-1185">Reference proteome</keyword>
<name>A0A427YQA1_9TREE</name>
<dbReference type="AlphaFoldDB" id="A0A427YQA1"/>
<evidence type="ECO:0000256" key="1">
    <source>
        <dbReference type="SAM" id="MobiDB-lite"/>
    </source>
</evidence>
<dbReference type="OrthoDB" id="2553859at2759"/>
<dbReference type="EMBL" id="RSCD01000004">
    <property type="protein sequence ID" value="RSH93272.1"/>
    <property type="molecule type" value="Genomic_DNA"/>
</dbReference>
<evidence type="ECO:0000313" key="3">
    <source>
        <dbReference type="Proteomes" id="UP000279259"/>
    </source>
</evidence>
<feature type="region of interest" description="Disordered" evidence="1">
    <location>
        <begin position="1"/>
        <end position="62"/>
    </location>
</feature>
<feature type="region of interest" description="Disordered" evidence="1">
    <location>
        <begin position="121"/>
        <end position="144"/>
    </location>
</feature>
<organism evidence="2 3">
    <name type="scientific">Saitozyma podzolica</name>
    <dbReference type="NCBI Taxonomy" id="1890683"/>
    <lineage>
        <taxon>Eukaryota</taxon>
        <taxon>Fungi</taxon>
        <taxon>Dikarya</taxon>
        <taxon>Basidiomycota</taxon>
        <taxon>Agaricomycotina</taxon>
        <taxon>Tremellomycetes</taxon>
        <taxon>Tremellales</taxon>
        <taxon>Trimorphomycetaceae</taxon>
        <taxon>Saitozyma</taxon>
    </lineage>
</organism>
<feature type="compositionally biased region" description="Low complexity" evidence="1">
    <location>
        <begin position="1"/>
        <end position="19"/>
    </location>
</feature>
<proteinExistence type="predicted"/>
<evidence type="ECO:0000313" key="2">
    <source>
        <dbReference type="EMBL" id="RSH93272.1"/>
    </source>
</evidence>
<sequence>MAAASSAASRSLHLSYSLAPPTDIDPSTVVIDGKPVPTTASVSLPVDTTGSTSTQSPTASYYDSASETVRRAQQHLNETLTAWKDAIGDREKSKEDMGKVAYGKGRATRMTVEAEAAAAAAVADVNDGADTVDDAEDDEEEEEE</sequence>
<feature type="compositionally biased region" description="Acidic residues" evidence="1">
    <location>
        <begin position="130"/>
        <end position="144"/>
    </location>
</feature>
<gene>
    <name evidence="2" type="ORF">EHS25_007626</name>
</gene>
<reference evidence="2 3" key="1">
    <citation type="submission" date="2018-11" db="EMBL/GenBank/DDBJ databases">
        <title>Genome sequence of Saitozyma podzolica DSM 27192.</title>
        <authorList>
            <person name="Aliyu H."/>
            <person name="Gorte O."/>
            <person name="Ochsenreither K."/>
        </authorList>
    </citation>
    <scope>NUCLEOTIDE SEQUENCE [LARGE SCALE GENOMIC DNA]</scope>
    <source>
        <strain evidence="2 3">DSM 27192</strain>
    </source>
</reference>
<comment type="caution">
    <text evidence="2">The sequence shown here is derived from an EMBL/GenBank/DDBJ whole genome shotgun (WGS) entry which is preliminary data.</text>
</comment>
<accession>A0A427YQA1</accession>
<protein>
    <submittedName>
        <fullName evidence="2">Uncharacterized protein</fullName>
    </submittedName>
</protein>
<dbReference type="Proteomes" id="UP000279259">
    <property type="component" value="Unassembled WGS sequence"/>
</dbReference>
<feature type="compositionally biased region" description="Polar residues" evidence="1">
    <location>
        <begin position="38"/>
        <end position="62"/>
    </location>
</feature>